<evidence type="ECO:0000313" key="6">
    <source>
        <dbReference type="EMBL" id="KAF7509829.1"/>
    </source>
</evidence>
<accession>A0A8H7E457</accession>
<dbReference type="Gene3D" id="3.40.50.300">
    <property type="entry name" value="P-loop containing nucleotide triphosphate hydrolases"/>
    <property type="match status" value="1"/>
</dbReference>
<protein>
    <recommendedName>
        <fullName evidence="5">AAA+ ATPase domain-containing protein</fullName>
    </recommendedName>
</protein>
<evidence type="ECO:0000256" key="1">
    <source>
        <dbReference type="ARBA" id="ARBA00010322"/>
    </source>
</evidence>
<dbReference type="GO" id="GO:0005524">
    <property type="term" value="F:ATP binding"/>
    <property type="evidence" value="ECO:0007669"/>
    <property type="project" value="UniProtKB-KW"/>
</dbReference>
<reference evidence="6" key="1">
    <citation type="submission" date="2020-02" db="EMBL/GenBank/DDBJ databases">
        <authorList>
            <person name="Palmer J.M."/>
        </authorList>
    </citation>
    <scope>NUCLEOTIDE SEQUENCE</scope>
    <source>
        <strain evidence="6">EPUS1.4</strain>
        <tissue evidence="6">Thallus</tissue>
    </source>
</reference>
<dbReference type="InterPro" id="IPR027417">
    <property type="entry name" value="P-loop_NTPase"/>
</dbReference>
<dbReference type="SUPFAM" id="SSF52540">
    <property type="entry name" value="P-loop containing nucleoside triphosphate hydrolases"/>
    <property type="match status" value="1"/>
</dbReference>
<feature type="region of interest" description="Disordered" evidence="4">
    <location>
        <begin position="569"/>
        <end position="594"/>
    </location>
</feature>
<evidence type="ECO:0000256" key="2">
    <source>
        <dbReference type="ARBA" id="ARBA00022741"/>
    </source>
</evidence>
<dbReference type="AlphaFoldDB" id="A0A8H7E457"/>
<gene>
    <name evidence="6" type="ORF">GJ744_007340</name>
</gene>
<feature type="region of interest" description="Disordered" evidence="4">
    <location>
        <begin position="328"/>
        <end position="373"/>
    </location>
</feature>
<comment type="similarity">
    <text evidence="1">Belongs to the AFG1 ATPase family.</text>
</comment>
<comment type="caution">
    <text evidence="6">The sequence shown here is derived from an EMBL/GenBank/DDBJ whole genome shotgun (WGS) entry which is preliminary data.</text>
</comment>
<feature type="region of interest" description="Disordered" evidence="4">
    <location>
        <begin position="652"/>
        <end position="713"/>
    </location>
</feature>
<proteinExistence type="inferred from homology"/>
<dbReference type="GO" id="GO:0016887">
    <property type="term" value="F:ATP hydrolysis activity"/>
    <property type="evidence" value="ECO:0007669"/>
    <property type="project" value="InterPro"/>
</dbReference>
<dbReference type="Proteomes" id="UP000606974">
    <property type="component" value="Unassembled WGS sequence"/>
</dbReference>
<dbReference type="EMBL" id="JAACFV010000036">
    <property type="protein sequence ID" value="KAF7509829.1"/>
    <property type="molecule type" value="Genomic_DNA"/>
</dbReference>
<evidence type="ECO:0000313" key="7">
    <source>
        <dbReference type="Proteomes" id="UP000606974"/>
    </source>
</evidence>
<evidence type="ECO:0000256" key="3">
    <source>
        <dbReference type="ARBA" id="ARBA00022840"/>
    </source>
</evidence>
<keyword evidence="3" id="KW-0067">ATP-binding</keyword>
<feature type="compositionally biased region" description="Low complexity" evidence="4">
    <location>
        <begin position="329"/>
        <end position="342"/>
    </location>
</feature>
<keyword evidence="2" id="KW-0547">Nucleotide-binding</keyword>
<dbReference type="Pfam" id="PF03969">
    <property type="entry name" value="AFG1_ATPase"/>
    <property type="match status" value="2"/>
</dbReference>
<dbReference type="InterPro" id="IPR003593">
    <property type="entry name" value="AAA+_ATPase"/>
</dbReference>
<keyword evidence="7" id="KW-1185">Reference proteome</keyword>
<dbReference type="PANTHER" id="PTHR12169">
    <property type="entry name" value="ATPASE N2B"/>
    <property type="match status" value="1"/>
</dbReference>
<dbReference type="InterPro" id="IPR005654">
    <property type="entry name" value="ATPase_AFG1-like"/>
</dbReference>
<dbReference type="PANTHER" id="PTHR12169:SF2">
    <property type="entry name" value="AFG1P"/>
    <property type="match status" value="1"/>
</dbReference>
<evidence type="ECO:0000256" key="4">
    <source>
        <dbReference type="SAM" id="MobiDB-lite"/>
    </source>
</evidence>
<evidence type="ECO:0000259" key="5">
    <source>
        <dbReference type="SMART" id="SM00382"/>
    </source>
</evidence>
<feature type="compositionally biased region" description="Basic and acidic residues" evidence="4">
    <location>
        <begin position="581"/>
        <end position="594"/>
    </location>
</feature>
<feature type="domain" description="AAA+ ATPase" evidence="5">
    <location>
        <begin position="122"/>
        <end position="259"/>
    </location>
</feature>
<dbReference type="OrthoDB" id="548867at2759"/>
<feature type="compositionally biased region" description="Basic and acidic residues" evidence="4">
    <location>
        <begin position="672"/>
        <end position="683"/>
    </location>
</feature>
<dbReference type="SMART" id="SM00382">
    <property type="entry name" value="AAA"/>
    <property type="match status" value="1"/>
</dbReference>
<organism evidence="6 7">
    <name type="scientific">Endocarpon pusillum</name>
    <dbReference type="NCBI Taxonomy" id="364733"/>
    <lineage>
        <taxon>Eukaryota</taxon>
        <taxon>Fungi</taxon>
        <taxon>Dikarya</taxon>
        <taxon>Ascomycota</taxon>
        <taxon>Pezizomycotina</taxon>
        <taxon>Eurotiomycetes</taxon>
        <taxon>Chaetothyriomycetidae</taxon>
        <taxon>Verrucariales</taxon>
        <taxon>Verrucariaceae</taxon>
        <taxon>Endocarpon</taxon>
    </lineage>
</organism>
<dbReference type="GO" id="GO:0005739">
    <property type="term" value="C:mitochondrion"/>
    <property type="evidence" value="ECO:0007669"/>
    <property type="project" value="TreeGrafter"/>
</dbReference>
<sequence>MPTVASSRGLTITNPVVKYRALLATNRIRPDPAQHRLALQLQKLYYRLKDYQPELEYRHRLDQISRTVDAASETQSQHDAEQGYVPYQRSPFSSLWRDGSSDPILALTRTVPIQHSALSINSPKGMLLYGEVGRGKSMLLDLFADSLPSRKKKRWHFNTFMLETFRRLEQLRMQRSSLPVQSRGLEQEHSMLTLAKDTIITSPILFLDEFQLPDRVTSKILNSFLTSFFHLGGVLIATSNRMPDELAKAAGVEYAPQPSGLGSVFGWSRKRTEAERAASTDFGAFLDVLKARCEIWEMEGDRDWRRDDMVPDLSEKELHDAVDMENAIETGATATTGTTTEGAKSDKDNRSTKQPRHYHLIPSTPPNEQGTATPEAEWSNKIASVLAEPSSIANSLIWFPSYLSVYGRKVPVPASSPTGYTLWNFVDLCGTNLGPADYISLASTYHTLILDSVPILTLMQKNEARRFITLLDALYESKCRLLMRAEAPPDALFFPETQNPASIVEDATGDGVYQETLAEIYQDQTSPFRPNISSYGEDSSAGLTQSLPNQKLRSVLADEDADFGPVYGNGRGHGASTGLDEMEKRQRGDERRAEPDFTKTATLTGEDERFAYKRARSRIWEMCGERWWSERPADKVEAWWRPVALESRFWESQSPATKAKEKDSEETVMVDGSHDGRQRRADQHIGGGPDEDGLFRHGASPYRTRTDPPPKFGWQHAWGMVTWGRKAGEWGKGVEGRREKAGKREK</sequence>
<name>A0A8H7E457_9EURO</name>